<protein>
    <submittedName>
        <fullName evidence="2">Uncharacterized protein</fullName>
    </submittedName>
</protein>
<name>A0A830EKJ9_9CREN</name>
<reference evidence="2" key="1">
    <citation type="journal article" date="2014" name="Int. J. Syst. Evol. Microbiol.">
        <title>Complete genome sequence of Corynebacterium casei LMG S-19264T (=DSM 44701T), isolated from a smear-ripened cheese.</title>
        <authorList>
            <consortium name="US DOE Joint Genome Institute (JGI-PGF)"/>
            <person name="Walter F."/>
            <person name="Albersmeier A."/>
            <person name="Kalinowski J."/>
            <person name="Ruckert C."/>
        </authorList>
    </citation>
    <scope>NUCLEOTIDE SEQUENCE</scope>
    <source>
        <strain evidence="2">JCM 11219</strain>
    </source>
</reference>
<reference evidence="1" key="4">
    <citation type="journal article" date="2023" name="Microbiol. Resour. Announc.">
        <title>Complete Genome Sequence of Vulcanisaeta souniana Strain IC-059, a Hyperthermophilic Archaeon Isolated from Hot Spring Water in Japan.</title>
        <authorList>
            <person name="Kato S."/>
            <person name="Itoh T."/>
            <person name="Wu L."/>
            <person name="Ma J."/>
            <person name="Ohkuma M."/>
        </authorList>
    </citation>
    <scope>NUCLEOTIDE SEQUENCE</scope>
    <source>
        <strain evidence="1">JCM 11219</strain>
    </source>
</reference>
<organism evidence="2 3">
    <name type="scientific">Vulcanisaeta souniana JCM 11219</name>
    <dbReference type="NCBI Taxonomy" id="1293586"/>
    <lineage>
        <taxon>Archaea</taxon>
        <taxon>Thermoproteota</taxon>
        <taxon>Thermoprotei</taxon>
        <taxon>Thermoproteales</taxon>
        <taxon>Thermoproteaceae</taxon>
        <taxon>Vulcanisaeta</taxon>
    </lineage>
</organism>
<dbReference type="RefSeq" id="WP_188603544.1">
    <property type="nucleotide sequence ID" value="NZ_AP026830.1"/>
</dbReference>
<dbReference type="EMBL" id="AP026830">
    <property type="protein sequence ID" value="BDR91073.1"/>
    <property type="molecule type" value="Genomic_DNA"/>
</dbReference>
<dbReference type="EMBL" id="BMNM01000007">
    <property type="protein sequence ID" value="GGI80596.1"/>
    <property type="molecule type" value="Genomic_DNA"/>
</dbReference>
<reference evidence="2" key="2">
    <citation type="submission" date="2020-09" db="EMBL/GenBank/DDBJ databases">
        <authorList>
            <person name="Sun Q."/>
            <person name="Ohkuma M."/>
        </authorList>
    </citation>
    <scope>NUCLEOTIDE SEQUENCE</scope>
    <source>
        <strain evidence="2">JCM 11219</strain>
    </source>
</reference>
<dbReference type="AlphaFoldDB" id="A0A830EKJ9"/>
<dbReference type="Proteomes" id="UP000657075">
    <property type="component" value="Unassembled WGS sequence"/>
</dbReference>
<gene>
    <name evidence="2" type="ORF">GCM10007112_16770</name>
    <name evidence="1" type="ORF">Vsou_01660</name>
</gene>
<evidence type="ECO:0000313" key="1">
    <source>
        <dbReference type="EMBL" id="BDR91073.1"/>
    </source>
</evidence>
<evidence type="ECO:0000313" key="3">
    <source>
        <dbReference type="Proteomes" id="UP000657075"/>
    </source>
</evidence>
<dbReference type="GeneID" id="76205720"/>
<dbReference type="Proteomes" id="UP001060771">
    <property type="component" value="Chromosome"/>
</dbReference>
<keyword evidence="4" id="KW-1185">Reference proteome</keyword>
<evidence type="ECO:0000313" key="2">
    <source>
        <dbReference type="EMBL" id="GGI80596.1"/>
    </source>
</evidence>
<dbReference type="OrthoDB" id="26233at2157"/>
<reference evidence="4" key="3">
    <citation type="submission" date="2022-09" db="EMBL/GenBank/DDBJ databases">
        <title>Complete genome sequence of Vulcanisaeta souniana.</title>
        <authorList>
            <person name="Kato S."/>
            <person name="Itoh T."/>
            <person name="Ohkuma M."/>
        </authorList>
    </citation>
    <scope>NUCLEOTIDE SEQUENCE [LARGE SCALE GENOMIC DNA]</scope>
    <source>
        <strain evidence="4">JCM 11219</strain>
    </source>
</reference>
<accession>A0A830EKJ9</accession>
<proteinExistence type="predicted"/>
<sequence length="166" mass="19188">MVGSRHVVALDDFIIIAPISRGQARTLLSLLRVLYYDYLDSYRDYRGVIINLSKLLRGLALRIVKEFNIKCTEGGAFHEPCLIIYDIPLDIPPMVFRINDNYSFEDILHEVLRRGFIDVTGDLHVDVTYVYRKGGRLRIGGDYFKAVVEGSNIYIEHKDPDEEEYE</sequence>
<evidence type="ECO:0000313" key="4">
    <source>
        <dbReference type="Proteomes" id="UP001060771"/>
    </source>
</evidence>